<keyword evidence="3 6" id="KW-1133">Transmembrane helix</keyword>
<dbReference type="PANTHER" id="PTHR34457">
    <property type="entry name" value="EMBRYO DEFECTIVE 2410"/>
    <property type="match status" value="1"/>
</dbReference>
<reference evidence="8 9" key="1">
    <citation type="submission" date="2024-01" db="EMBL/GenBank/DDBJ databases">
        <title>The genomes of 5 underutilized Papilionoideae crops provide insights into root nodulation and disease resistance.</title>
        <authorList>
            <person name="Yuan L."/>
        </authorList>
    </citation>
    <scope>NUCLEOTIDE SEQUENCE [LARGE SCALE GENOMIC DNA]</scope>
    <source>
        <strain evidence="8">LY-2023</strain>
        <tissue evidence="8">Leaf</tissue>
    </source>
</reference>
<evidence type="ECO:0000256" key="5">
    <source>
        <dbReference type="SAM" id="MobiDB-lite"/>
    </source>
</evidence>
<accession>A0AAN9K8E6</accession>
<feature type="compositionally biased region" description="Basic and acidic residues" evidence="5">
    <location>
        <begin position="475"/>
        <end position="489"/>
    </location>
</feature>
<feature type="region of interest" description="Disordered" evidence="5">
    <location>
        <begin position="470"/>
        <end position="489"/>
    </location>
</feature>
<dbReference type="EMBL" id="JAYKXN010000002">
    <property type="protein sequence ID" value="KAK7311846.1"/>
    <property type="molecule type" value="Genomic_DNA"/>
</dbReference>
<dbReference type="InterPro" id="IPR053022">
    <property type="entry name" value="Chloroplast_translocon_comp"/>
</dbReference>
<dbReference type="Proteomes" id="UP001359559">
    <property type="component" value="Unassembled WGS sequence"/>
</dbReference>
<name>A0AAN9K8E6_CLITE</name>
<feature type="domain" description="Translocation and assembly module TamB C-terminal" evidence="7">
    <location>
        <begin position="1677"/>
        <end position="1952"/>
    </location>
</feature>
<evidence type="ECO:0000256" key="2">
    <source>
        <dbReference type="ARBA" id="ARBA00022692"/>
    </source>
</evidence>
<protein>
    <recommendedName>
        <fullName evidence="7">Translocation and assembly module TamB C-terminal domain-containing protein</fullName>
    </recommendedName>
</protein>
<keyword evidence="9" id="KW-1185">Reference proteome</keyword>
<comment type="caution">
    <text evidence="8">The sequence shown here is derived from an EMBL/GenBank/DDBJ whole genome shotgun (WGS) entry which is preliminary data.</text>
</comment>
<evidence type="ECO:0000256" key="4">
    <source>
        <dbReference type="ARBA" id="ARBA00023136"/>
    </source>
</evidence>
<proteinExistence type="predicted"/>
<feature type="region of interest" description="Disordered" evidence="5">
    <location>
        <begin position="425"/>
        <end position="454"/>
    </location>
</feature>
<dbReference type="PANTHER" id="PTHR34457:SF3">
    <property type="entry name" value="PROTEIN TIC236, CHLOROPLASTIC"/>
    <property type="match status" value="1"/>
</dbReference>
<dbReference type="GO" id="GO:0009306">
    <property type="term" value="P:protein secretion"/>
    <property type="evidence" value="ECO:0007669"/>
    <property type="project" value="InterPro"/>
</dbReference>
<dbReference type="Pfam" id="PF04357">
    <property type="entry name" value="TamB"/>
    <property type="match status" value="1"/>
</dbReference>
<keyword evidence="2 6" id="KW-0812">Transmembrane</keyword>
<evidence type="ECO:0000256" key="1">
    <source>
        <dbReference type="ARBA" id="ARBA00004167"/>
    </source>
</evidence>
<evidence type="ECO:0000313" key="8">
    <source>
        <dbReference type="EMBL" id="KAK7311846.1"/>
    </source>
</evidence>
<feature type="transmembrane region" description="Helical" evidence="6">
    <location>
        <begin position="95"/>
        <end position="115"/>
    </location>
</feature>
<comment type="subcellular location">
    <subcellularLocation>
        <location evidence="1">Membrane</location>
        <topology evidence="1">Single-pass membrane protein</topology>
    </subcellularLocation>
</comment>
<sequence length="2077" mass="230467">MNASFFGVKLCVSLERCNSVQNNHLERRVFPKSKRCTLSAKHSHLSRQTFGFHGQNVNLLRKHVVSTCGSRLKCFKEKEPPFSHYFTPLWKAGLFWLRASVYTVVISGLCLLVWLGRNKAKGFVETNVLPSVCSVISEYIQREIHIGKVVRISPLSVTFESCSFGPRKEEFSCGEAPTVKVRLHPFESMRRGKFVFDAVLSHPCVLVVQKKDYSWLGIPLSSERDIPRRLSTEEGIDHRTRTRRLAREEAAVWQERKRNDTAREAAEMGYFVSEKNCGSSKGGDGLKEIGTHSVGEANSNSFFCKNEGKHGHRCVDTGVDYDMKHADLEKPFGVKSAGKRLKFWSRIVKGHSKHKLKRRAKRSDISASGVAIKRRVLDRSAFAANAYFRNQSNGKFGQTSSSSGCFHSNHDMHLVKSEVDKIAEPVAGGDDNRIDNNQNGTQLRDMGISSPVTNENVNDHSDYLEFASSLPSQTREGKHEDLQSSVHDSTEKNEELMSCFLSGLTERLKSNIGLKFEDIVEEHVNRVDVLPVTLDSVHFRGATVMLLSYGDREVREMVNVNGHVKFHNHYNHINVKLGGDCKTWRSDDICKDGGWLSVNVFVDTVEQKWHANLKIDHLFVPLFERILEIPITWSKGRASGEVHLCMSKGETFPNLHGQLEVTGLNFQLLDAPSCFSNISANLCFRGQRIFLHNASGWFGSIPLEISGDFGIHPEEGEFHLMCQVPGVEVNALMRTFNIRSFLFPLAGSITALLNCQGPLDCPIFVGTGMVSRTFSSLHDDAPASVAYETLAKSKEAGALAAFDRIPFSYLSANFTFNTDNSIADLYGIRASLVDGGEIRGAGTVWICSEAEDDETAIDANFSGSLASENIMLRYIPSYHHLMPLKFGVLNVDTKLSGSLLRPKFDVKWTAISAEGSFSDARGDIIIAHDLITVNSTSAAFDLYMKVQTSYTDDFSLKNEELEFYAPTIPFTVSGVEFDLRMHGLEFCSLVTTYMLDFPRSLPFKATGRIKFLGKFLEPSTTIIDQDSDKNEQHGQMLEKGSGVVDSLVGEVSISGLKVNQLMLVPQLSGLLRASSKSIKLNASGSPDESLVVDFLGPLQLSGEGGLQSGQVLSVSLQKGQLRANVDLQPCSSASLEVRNFPLDGLELASLRGTIQRAEVQLNLQKRKGHGILSVLRPKFSGVHGESLDVAARWSGDVITIEKSVLEQRYSHYEIQGEYVLPGTRDHSPVDIKRDGLLKGLMSGHLGSLISSMGRWRMKLEVRRAEVAEMLPLAGLLSRSTDPAVLSRSKDFFIQSLHSVGLCSTSTQQLVELIRRHHAPSNDVLEDLSLPGLLDLKGRWHGSLDASGGGNGDTLAEFDFHGEDWEWGEYKTQRVLAVGVYSKDDGLHLEKFFIQKDNATIHADGTLLGPKTNLHFAVLNFPVNLIPTIVQIIESTATDLVHSLRKLLAPVRGILHMEGDLRGSLAKPECDVQIRLLDGAIGGINLERAELVASLTSTHRFLFNAKFEPLIQNGHVLIQGIIPVTVFQSNMLQHDVESDTSRATWVPNWVKMKNQGTTDNARDKIVSRPRNKQGWSTQLAESLKGLNWQFLDVGELKVDADVKDGGMMLVTALSPYANWLHGNADIMLEVRGTVDQPVLNGYASFRRASISSPMFQEPLTNFRGAIHMKSNRLSVTSLESRLGRKGKLSVKGSLPLRIKEAAPIDKIELKCEVLKVQAKNILSGQVDSQVQITGSILQPNISGSIKLSHGEVYLPHNRGGAASNRLSSNLSVLPAGGVGETFASRYISEYFGSEPASPMTKIFQSSGSANESIQVEKGMGEVQLKQNIGIRLSDLKLVLGPELKIRYPFILNFAVSGELELNGPAHPKCIKPRGMLAFENGEIDLVATQLRLKREHLNTAKFEPDYGLDPMLDLTLVGSERQYRIQRRASNWQDFVEQDTLSPIEVARRLDGTSAETIFKSSDKLPFEELVTATLKRLIRIERKGEFGQARWKVVYAPQIPTLTVDPFSLLAGNLSFGTDVEVQLGKHLQARIVRQMKESQMAVEWTLTYQLTSRLQLCLKYGSYKYLLFEYSATSQD</sequence>
<gene>
    <name evidence="8" type="ORF">RJT34_10254</name>
</gene>
<evidence type="ECO:0000313" key="9">
    <source>
        <dbReference type="Proteomes" id="UP001359559"/>
    </source>
</evidence>
<dbReference type="InterPro" id="IPR007452">
    <property type="entry name" value="TamB_C"/>
</dbReference>
<evidence type="ECO:0000259" key="7">
    <source>
        <dbReference type="Pfam" id="PF04357"/>
    </source>
</evidence>
<organism evidence="8 9">
    <name type="scientific">Clitoria ternatea</name>
    <name type="common">Butterfly pea</name>
    <dbReference type="NCBI Taxonomy" id="43366"/>
    <lineage>
        <taxon>Eukaryota</taxon>
        <taxon>Viridiplantae</taxon>
        <taxon>Streptophyta</taxon>
        <taxon>Embryophyta</taxon>
        <taxon>Tracheophyta</taxon>
        <taxon>Spermatophyta</taxon>
        <taxon>Magnoliopsida</taxon>
        <taxon>eudicotyledons</taxon>
        <taxon>Gunneridae</taxon>
        <taxon>Pentapetalae</taxon>
        <taxon>rosids</taxon>
        <taxon>fabids</taxon>
        <taxon>Fabales</taxon>
        <taxon>Fabaceae</taxon>
        <taxon>Papilionoideae</taxon>
        <taxon>50 kb inversion clade</taxon>
        <taxon>NPAAA clade</taxon>
        <taxon>indigoferoid/millettioid clade</taxon>
        <taxon>Phaseoleae</taxon>
        <taxon>Clitoria</taxon>
    </lineage>
</organism>
<evidence type="ECO:0000256" key="3">
    <source>
        <dbReference type="ARBA" id="ARBA00022989"/>
    </source>
</evidence>
<dbReference type="GO" id="GO:0005886">
    <property type="term" value="C:plasma membrane"/>
    <property type="evidence" value="ECO:0007669"/>
    <property type="project" value="InterPro"/>
</dbReference>
<evidence type="ECO:0000256" key="6">
    <source>
        <dbReference type="SAM" id="Phobius"/>
    </source>
</evidence>
<keyword evidence="4 6" id="KW-0472">Membrane</keyword>